<dbReference type="InterPro" id="IPR001296">
    <property type="entry name" value="Glyco_trans_1"/>
</dbReference>
<reference evidence="4 5" key="1">
    <citation type="journal article" date="2011" name="J. Bacteriol.">
        <title>Genome sequence of 'Pedosphaera parvula' Ellin514, an aerobic Verrucomicrobial isolate from pasture soil.</title>
        <authorList>
            <person name="Kant R."/>
            <person name="van Passel M.W."/>
            <person name="Sangwan P."/>
            <person name="Palva A."/>
            <person name="Lucas S."/>
            <person name="Copeland A."/>
            <person name="Lapidus A."/>
            <person name="Glavina Del Rio T."/>
            <person name="Dalin E."/>
            <person name="Tice H."/>
            <person name="Bruce D."/>
            <person name="Goodwin L."/>
            <person name="Pitluck S."/>
            <person name="Chertkov O."/>
            <person name="Larimer F.W."/>
            <person name="Land M.L."/>
            <person name="Hauser L."/>
            <person name="Brettin T.S."/>
            <person name="Detter J.C."/>
            <person name="Han S."/>
            <person name="de Vos W.M."/>
            <person name="Janssen P.H."/>
            <person name="Smidt H."/>
        </authorList>
    </citation>
    <scope>NUCLEOTIDE SEQUENCE [LARGE SCALE GENOMIC DNA]</scope>
    <source>
        <strain evidence="4 5">Ellin514</strain>
    </source>
</reference>
<comment type="caution">
    <text evidence="4">The sequence shown here is derived from an EMBL/GenBank/DDBJ whole genome shotgun (WGS) entry which is preliminary data.</text>
</comment>
<dbReference type="Pfam" id="PF00534">
    <property type="entry name" value="Glycos_transf_1"/>
    <property type="match status" value="1"/>
</dbReference>
<sequence>MAGANPVPVQTKARLSFGKFPSPLCIQQPGSLSSYNCDFMAASRLYYDLKPYMPWGLRIGLRRAIARRKRVANQHLWPINEAAGAQPPGWRGWPDGKKFALVLTHDVEGPGGLAKCRDLMELEKQLGFRSSLNFIPEGDYVASRELREDLARNGFEVGVHDLRHDGKLYASREQFAENAKQINHYLKEWGATGFRSGFMHHRLDWAHDLNVLYDASTFDTDPFEPQPDGVNTIFPFVVTSPGKSSYVELPYTLPQDSTLFIILREKGIDIWKRKLDWIVQKGGMALLNVHPDYLSFNAEQRKSSEYPAKWYADFLEYAREQYGSVSWNALPNEVATWTRSMQPEVGESHRPEKAGPASQGNPSSSSSRFTVLEERQKSACPPKRICMISHSFYENDNRIMRYAESLADRGDEVDIFSLKRDPASADVETIRKVRVHRIQNRFSKDQKDKAGYLLPLIKFWFGSSLYLTRKHFQKRYDLIHVHNVPDFLVFAAWFPKVSGAKIILDIHDIVPEFYSNKFQVKPTRLDVQMLKKIEWASATFADHVIISNHIWHKLITARSVPEEKCRVFINHVNQKVFYPRVRSRHDHKRIILFPGGLQWHQGLDIAIRAMPEVLKQIPEAEFHIYGDGNMQAELQELSRSLGLEEKVRFFKPLPVLKIAEVMSAADVGVVPKRADSFGNEAYSTKIMEFMSVGVPVVISATKIDRYYFDDAVVKFFESGNSNALAKALVEVLQNQGLRQQMAAAASAYAARHSWEIAKTEYLKLVDSLCANPHG</sequence>
<dbReference type="CDD" id="cd03794">
    <property type="entry name" value="GT4_WbuB-like"/>
    <property type="match status" value="1"/>
</dbReference>
<name>B9XD20_PEDPL</name>
<dbReference type="AlphaFoldDB" id="B9XD20"/>
<gene>
    <name evidence="4" type="ORF">Cflav_PD5001</name>
</gene>
<dbReference type="Pfam" id="PF13579">
    <property type="entry name" value="Glyco_trans_4_4"/>
    <property type="match status" value="1"/>
</dbReference>
<evidence type="ECO:0000313" key="5">
    <source>
        <dbReference type="Proteomes" id="UP000003688"/>
    </source>
</evidence>
<dbReference type="STRING" id="320771.Cflav_PD5001"/>
<dbReference type="GO" id="GO:0005975">
    <property type="term" value="P:carbohydrate metabolic process"/>
    <property type="evidence" value="ECO:0007669"/>
    <property type="project" value="InterPro"/>
</dbReference>
<accession>B9XD20</accession>
<dbReference type="Gene3D" id="3.20.20.370">
    <property type="entry name" value="Glycoside hydrolase/deacetylase"/>
    <property type="match status" value="1"/>
</dbReference>
<dbReference type="SUPFAM" id="SSF88713">
    <property type="entry name" value="Glycoside hydrolase/deacetylase"/>
    <property type="match status" value="1"/>
</dbReference>
<dbReference type="Gene3D" id="3.40.50.2000">
    <property type="entry name" value="Glycogen Phosphorylase B"/>
    <property type="match status" value="2"/>
</dbReference>
<dbReference type="InterPro" id="IPR011330">
    <property type="entry name" value="Glyco_hydro/deAcase_b/a-brl"/>
</dbReference>
<dbReference type="PANTHER" id="PTHR12526:SF637">
    <property type="entry name" value="GLYCOSYLTRANSFERASE EPSF-RELATED"/>
    <property type="match status" value="1"/>
</dbReference>
<keyword evidence="4" id="KW-0808">Transferase</keyword>
<evidence type="ECO:0000313" key="4">
    <source>
        <dbReference type="EMBL" id="EEF62366.1"/>
    </source>
</evidence>
<dbReference type="InterPro" id="IPR028098">
    <property type="entry name" value="Glyco_trans_4-like_N"/>
</dbReference>
<proteinExistence type="predicted"/>
<evidence type="ECO:0000256" key="1">
    <source>
        <dbReference type="SAM" id="MobiDB-lite"/>
    </source>
</evidence>
<feature type="domain" description="Glycosyl transferase family 1" evidence="2">
    <location>
        <begin position="585"/>
        <end position="745"/>
    </location>
</feature>
<feature type="region of interest" description="Disordered" evidence="1">
    <location>
        <begin position="342"/>
        <end position="376"/>
    </location>
</feature>
<dbReference type="GO" id="GO:0016757">
    <property type="term" value="F:glycosyltransferase activity"/>
    <property type="evidence" value="ECO:0007669"/>
    <property type="project" value="InterPro"/>
</dbReference>
<feature type="domain" description="Glycosyltransferase subfamily 4-like N-terminal" evidence="3">
    <location>
        <begin position="398"/>
        <end position="570"/>
    </location>
</feature>
<evidence type="ECO:0000259" key="3">
    <source>
        <dbReference type="Pfam" id="PF13579"/>
    </source>
</evidence>
<protein>
    <submittedName>
        <fullName evidence="4">Glycosyl transferase group 1</fullName>
    </submittedName>
</protein>
<dbReference type="SUPFAM" id="SSF53756">
    <property type="entry name" value="UDP-Glycosyltransferase/glycogen phosphorylase"/>
    <property type="match status" value="1"/>
</dbReference>
<keyword evidence="5" id="KW-1185">Reference proteome</keyword>
<dbReference type="EMBL" id="ABOX02000005">
    <property type="protein sequence ID" value="EEF62366.1"/>
    <property type="molecule type" value="Genomic_DNA"/>
</dbReference>
<evidence type="ECO:0000259" key="2">
    <source>
        <dbReference type="Pfam" id="PF00534"/>
    </source>
</evidence>
<dbReference type="PANTHER" id="PTHR12526">
    <property type="entry name" value="GLYCOSYLTRANSFERASE"/>
    <property type="match status" value="1"/>
</dbReference>
<organism evidence="4 5">
    <name type="scientific">Pedosphaera parvula (strain Ellin514)</name>
    <dbReference type="NCBI Taxonomy" id="320771"/>
    <lineage>
        <taxon>Bacteria</taxon>
        <taxon>Pseudomonadati</taxon>
        <taxon>Verrucomicrobiota</taxon>
        <taxon>Pedosphaerae</taxon>
        <taxon>Pedosphaerales</taxon>
        <taxon>Pedosphaeraceae</taxon>
        <taxon>Pedosphaera</taxon>
    </lineage>
</organism>
<dbReference type="Proteomes" id="UP000003688">
    <property type="component" value="Unassembled WGS sequence"/>
</dbReference>